<accession>A0ABT4AK32</accession>
<protein>
    <submittedName>
        <fullName evidence="3">YoaK family protein</fullName>
    </submittedName>
</protein>
<reference evidence="3 4" key="1">
    <citation type="submission" date="2022-11" db="EMBL/GenBank/DDBJ databases">
        <title>Minimal conservation of predation-associated metabolite biosynthetic gene clusters underscores biosynthetic potential of Myxococcota including descriptions for ten novel species: Archangium lansinium sp. nov., Myxococcus landrumus sp. nov., Nannocystis bai.</title>
        <authorList>
            <person name="Ahearne A."/>
            <person name="Stevens C."/>
            <person name="Phillips K."/>
        </authorList>
    </citation>
    <scope>NUCLEOTIDE SEQUENCE [LARGE SCALE GENOMIC DNA]</scope>
    <source>
        <strain evidence="3 4">MIWBW</strain>
    </source>
</reference>
<sequence length="253" mass="26782">MFSAATPRRSRLAYSTLALLLAAAAGTVNATSFFAFGQHLTHMTGHVTAVGEAVASGKWEGALLAGQMVLAFVVGAITAAALLDASRHRQRGRHAGALLVELVTLGGVGLWFHEHPDSNEPTLMWSLAFAMGLQNALVTRVSGAVVRTTHLTGVLTDIGIQLVRMAVWVRDGARERGLRGLWRKMLDLPSAEQFERTRLHVGLALAFLLGSILGSALYLRYGAPAMAMPCVVLLLVMALDVSPAGSHAPATSL</sequence>
<dbReference type="PANTHER" id="PTHR37314:SF4">
    <property type="entry name" value="UPF0700 TRANSMEMBRANE PROTEIN YOAK"/>
    <property type="match status" value="1"/>
</dbReference>
<keyword evidence="1" id="KW-0472">Membrane</keyword>
<organism evidence="3 4">
    <name type="scientific">Archangium lansingense</name>
    <dbReference type="NCBI Taxonomy" id="2995310"/>
    <lineage>
        <taxon>Bacteria</taxon>
        <taxon>Pseudomonadati</taxon>
        <taxon>Myxococcota</taxon>
        <taxon>Myxococcia</taxon>
        <taxon>Myxococcales</taxon>
        <taxon>Cystobacterineae</taxon>
        <taxon>Archangiaceae</taxon>
        <taxon>Archangium</taxon>
    </lineage>
</organism>
<dbReference type="RefSeq" id="WP_267540629.1">
    <property type="nucleotide sequence ID" value="NZ_JAPNKA010000001.1"/>
</dbReference>
<dbReference type="PANTHER" id="PTHR37314">
    <property type="entry name" value="SLR0142 PROTEIN"/>
    <property type="match status" value="1"/>
</dbReference>
<feature type="chain" id="PRO_5045957475" evidence="2">
    <location>
        <begin position="31"/>
        <end position="253"/>
    </location>
</feature>
<dbReference type="EMBL" id="JAPNKA010000001">
    <property type="protein sequence ID" value="MCY1082051.1"/>
    <property type="molecule type" value="Genomic_DNA"/>
</dbReference>
<evidence type="ECO:0000256" key="1">
    <source>
        <dbReference type="SAM" id="Phobius"/>
    </source>
</evidence>
<keyword evidence="1" id="KW-1133">Transmembrane helix</keyword>
<name>A0ABT4AK32_9BACT</name>
<proteinExistence type="predicted"/>
<feature type="transmembrane region" description="Helical" evidence="1">
    <location>
        <begin position="62"/>
        <end position="83"/>
    </location>
</feature>
<keyword evidence="4" id="KW-1185">Reference proteome</keyword>
<dbReference type="Proteomes" id="UP001207654">
    <property type="component" value="Unassembled WGS sequence"/>
</dbReference>
<comment type="caution">
    <text evidence="3">The sequence shown here is derived from an EMBL/GenBank/DDBJ whole genome shotgun (WGS) entry which is preliminary data.</text>
</comment>
<feature type="signal peptide" evidence="2">
    <location>
        <begin position="1"/>
        <end position="30"/>
    </location>
</feature>
<dbReference type="InterPro" id="IPR010699">
    <property type="entry name" value="DUF1275"/>
</dbReference>
<feature type="transmembrane region" description="Helical" evidence="1">
    <location>
        <begin position="199"/>
        <end position="219"/>
    </location>
</feature>
<keyword evidence="1" id="KW-0812">Transmembrane</keyword>
<evidence type="ECO:0000313" key="3">
    <source>
        <dbReference type="EMBL" id="MCY1082051.1"/>
    </source>
</evidence>
<evidence type="ECO:0000256" key="2">
    <source>
        <dbReference type="SAM" id="SignalP"/>
    </source>
</evidence>
<dbReference type="Pfam" id="PF06912">
    <property type="entry name" value="DUF1275"/>
    <property type="match status" value="1"/>
</dbReference>
<evidence type="ECO:0000313" key="4">
    <source>
        <dbReference type="Proteomes" id="UP001207654"/>
    </source>
</evidence>
<gene>
    <name evidence="3" type="ORF">OV287_47140</name>
</gene>
<keyword evidence="2" id="KW-0732">Signal</keyword>
<feature type="transmembrane region" description="Helical" evidence="1">
    <location>
        <begin position="95"/>
        <end position="113"/>
    </location>
</feature>